<dbReference type="RefSeq" id="WP_138093292.1">
    <property type="nucleotide sequence ID" value="NZ_CP040428.1"/>
</dbReference>
<sequence length="391" mass="44412">MAKGMRVDLTYHVSRDPDTGAEVTRLTPPEVTCHRNYFYQKCFTRDGSHLLFAGEFDGHWNYYLLDLANRQAVQLTEGPGDNTFGGFLSPDDRFLYYVKNDRTLFEVSLETLAEREVYRVPDEWVGYGTWVANSDCTKLVGIEIAKSDWVPLSDWQIFHDFFHKGPHCRLLRVDLQSGDSATIHEGKIWLGHPIYRPFDDSTVAFCHEGPHDLVDARMWLVNEDGSNVRKVKEHAEGESCTHEFWVPDGSALIYVSYLKGQQGRTIFRFEPESGVNEALMQMPACSHLMSNFDGTLLVGDGSGTPVDVKDTGGYSIENDPYLYVFDVARKAWFRVARHDTSWETFANSRQVTHPHPSFTPDDSAVLFTSDKDGKPALYIAKLPAQREMMTA</sequence>
<dbReference type="EMBL" id="CP040428">
    <property type="protein sequence ID" value="QCT18245.1"/>
    <property type="molecule type" value="Genomic_DNA"/>
</dbReference>
<dbReference type="KEGG" id="izh:FEM41_00580"/>
<accession>A0A4P8YCH6</accession>
<dbReference type="OrthoDB" id="8432779at2"/>
<keyword evidence="3" id="KW-1185">Reference proteome</keyword>
<evidence type="ECO:0000313" key="3">
    <source>
        <dbReference type="Proteomes" id="UP000302163"/>
    </source>
</evidence>
<dbReference type="SUPFAM" id="SSF82171">
    <property type="entry name" value="DPP6 N-terminal domain-like"/>
    <property type="match status" value="1"/>
</dbReference>
<dbReference type="InterPro" id="IPR015943">
    <property type="entry name" value="WD40/YVTN_repeat-like_dom_sf"/>
</dbReference>
<dbReference type="InterPro" id="IPR027946">
    <property type="entry name" value="Ogl_dom"/>
</dbReference>
<dbReference type="PANTHER" id="PTHR36842:SF1">
    <property type="entry name" value="PROTEIN TOLB"/>
    <property type="match status" value="1"/>
</dbReference>
<dbReference type="AlphaFoldDB" id="A0A4P8YCH6"/>
<protein>
    <submittedName>
        <fullName evidence="2">Oligogalacturonate lyase</fullName>
    </submittedName>
</protein>
<keyword evidence="2" id="KW-0456">Lyase</keyword>
<dbReference type="GO" id="GO:0045490">
    <property type="term" value="P:pectin catabolic process"/>
    <property type="evidence" value="ECO:0007669"/>
    <property type="project" value="InterPro"/>
</dbReference>
<organism evidence="2 3">
    <name type="scientific">Jejubacter calystegiae</name>
    <dbReference type="NCBI Taxonomy" id="2579935"/>
    <lineage>
        <taxon>Bacteria</taxon>
        <taxon>Pseudomonadati</taxon>
        <taxon>Pseudomonadota</taxon>
        <taxon>Gammaproteobacteria</taxon>
        <taxon>Enterobacterales</taxon>
        <taxon>Enterobacteriaceae</taxon>
        <taxon>Jejubacter</taxon>
    </lineage>
</organism>
<evidence type="ECO:0000313" key="2">
    <source>
        <dbReference type="EMBL" id="QCT18245.1"/>
    </source>
</evidence>
<dbReference type="Proteomes" id="UP000302163">
    <property type="component" value="Chromosome"/>
</dbReference>
<dbReference type="Pfam" id="PF14583">
    <property type="entry name" value="Pectate_lyase22"/>
    <property type="match status" value="1"/>
</dbReference>
<dbReference type="Gene3D" id="2.130.10.10">
    <property type="entry name" value="YVTN repeat-like/Quinoprotein amine dehydrogenase"/>
    <property type="match status" value="1"/>
</dbReference>
<feature type="domain" description="Oligogalacturonate lyase" evidence="1">
    <location>
        <begin position="1"/>
        <end position="384"/>
    </location>
</feature>
<evidence type="ECO:0000259" key="1">
    <source>
        <dbReference type="Pfam" id="PF14583"/>
    </source>
</evidence>
<dbReference type="PANTHER" id="PTHR36842">
    <property type="entry name" value="PROTEIN TOLB HOMOLOG"/>
    <property type="match status" value="1"/>
</dbReference>
<dbReference type="GO" id="GO:0047487">
    <property type="term" value="F:oligogalacturonide lyase activity"/>
    <property type="evidence" value="ECO:0007669"/>
    <property type="project" value="InterPro"/>
</dbReference>
<gene>
    <name evidence="2" type="ORF">FEM41_00580</name>
</gene>
<name>A0A4P8YCH6_9ENTR</name>
<reference evidence="2 3" key="1">
    <citation type="submission" date="2019-05" db="EMBL/GenBank/DDBJ databases">
        <title>Complete genome sequence of Izhakiella calystegiae KSNA2, an endophyte isolated from beach morning glory (Calystegia soldanella).</title>
        <authorList>
            <person name="Jiang L."/>
            <person name="Jeong J.C."/>
            <person name="Kim C.Y."/>
            <person name="Kim D.H."/>
            <person name="Kim S.W."/>
            <person name="Lee j."/>
        </authorList>
    </citation>
    <scope>NUCLEOTIDE SEQUENCE [LARGE SCALE GENOMIC DNA]</scope>
    <source>
        <strain evidence="2 3">KSNA2</strain>
    </source>
</reference>
<proteinExistence type="predicted"/>